<sequence>MPVLLGATAMMPPATAVNYTSWILVAFLFGFVVYRYHPQWWQRYNYILSGGLDAGTAFVTVLMFFALQSKGISLDWWGNNLDGCPLAACPIAKGITAPGCPVN</sequence>
<dbReference type="GO" id="GO:0015031">
    <property type="term" value="P:protein transport"/>
    <property type="evidence" value="ECO:0007669"/>
    <property type="project" value="UniProtKB-KW"/>
</dbReference>
<evidence type="ECO:0000256" key="3">
    <source>
        <dbReference type="ARBA" id="ARBA00022448"/>
    </source>
</evidence>
<dbReference type="Pfam" id="PF03169">
    <property type="entry name" value="OPT"/>
    <property type="match status" value="1"/>
</dbReference>
<dbReference type="GO" id="GO:0016020">
    <property type="term" value="C:membrane"/>
    <property type="evidence" value="ECO:0007669"/>
    <property type="project" value="UniProtKB-SubCell"/>
</dbReference>
<keyword evidence="6" id="KW-0653">Protein transport</keyword>
<comment type="similarity">
    <text evidence="2">Belongs to the oligopeptide OPT transporter (TC 2.A.67.1) family.</text>
</comment>
<keyword evidence="5" id="KW-0571">Peptide transport</keyword>
<evidence type="ECO:0000313" key="10">
    <source>
        <dbReference type="EMBL" id="KAL0304446.1"/>
    </source>
</evidence>
<evidence type="ECO:0000256" key="7">
    <source>
        <dbReference type="ARBA" id="ARBA00022989"/>
    </source>
</evidence>
<comment type="caution">
    <text evidence="10">The sequence shown here is derived from an EMBL/GenBank/DDBJ whole genome shotgun (WGS) entry which is preliminary data.</text>
</comment>
<name>A0AAW2KE35_SESRA</name>
<accession>A0AAW2KE35</accession>
<evidence type="ECO:0000256" key="1">
    <source>
        <dbReference type="ARBA" id="ARBA00004141"/>
    </source>
</evidence>
<protein>
    <submittedName>
        <fullName evidence="10">Oligopeptide transporter 8</fullName>
    </submittedName>
</protein>
<keyword evidence="4 9" id="KW-0812">Transmembrane</keyword>
<evidence type="ECO:0000256" key="4">
    <source>
        <dbReference type="ARBA" id="ARBA00022692"/>
    </source>
</evidence>
<evidence type="ECO:0000256" key="2">
    <source>
        <dbReference type="ARBA" id="ARBA00005484"/>
    </source>
</evidence>
<gene>
    <name evidence="10" type="ORF">Sradi_6312700</name>
</gene>
<keyword evidence="7 9" id="KW-1133">Transmembrane helix</keyword>
<dbReference type="EMBL" id="JACGWJ010000029">
    <property type="protein sequence ID" value="KAL0304446.1"/>
    <property type="molecule type" value="Genomic_DNA"/>
</dbReference>
<dbReference type="InterPro" id="IPR004648">
    <property type="entry name" value="Oligpept_transpt"/>
</dbReference>
<comment type="subcellular location">
    <subcellularLocation>
        <location evidence="1">Membrane</location>
        <topology evidence="1">Multi-pass membrane protein</topology>
    </subcellularLocation>
</comment>
<dbReference type="PANTHER" id="PTHR22601">
    <property type="entry name" value="ISP4 LIKE PROTEIN"/>
    <property type="match status" value="1"/>
</dbReference>
<feature type="transmembrane region" description="Helical" evidence="9">
    <location>
        <begin position="46"/>
        <end position="67"/>
    </location>
</feature>
<reference evidence="10" key="1">
    <citation type="submission" date="2020-06" db="EMBL/GenBank/DDBJ databases">
        <authorList>
            <person name="Li T."/>
            <person name="Hu X."/>
            <person name="Zhang T."/>
            <person name="Song X."/>
            <person name="Zhang H."/>
            <person name="Dai N."/>
            <person name="Sheng W."/>
            <person name="Hou X."/>
            <person name="Wei L."/>
        </authorList>
    </citation>
    <scope>NUCLEOTIDE SEQUENCE</scope>
    <source>
        <strain evidence="10">G02</strain>
        <tissue evidence="10">Leaf</tissue>
    </source>
</reference>
<dbReference type="GO" id="GO:0035673">
    <property type="term" value="F:oligopeptide transmembrane transporter activity"/>
    <property type="evidence" value="ECO:0007669"/>
    <property type="project" value="InterPro"/>
</dbReference>
<keyword evidence="8 9" id="KW-0472">Membrane</keyword>
<evidence type="ECO:0000256" key="5">
    <source>
        <dbReference type="ARBA" id="ARBA00022856"/>
    </source>
</evidence>
<evidence type="ECO:0000256" key="9">
    <source>
        <dbReference type="SAM" id="Phobius"/>
    </source>
</evidence>
<reference evidence="10" key="2">
    <citation type="journal article" date="2024" name="Plant">
        <title>Genomic evolution and insights into agronomic trait innovations of Sesamum species.</title>
        <authorList>
            <person name="Miao H."/>
            <person name="Wang L."/>
            <person name="Qu L."/>
            <person name="Liu H."/>
            <person name="Sun Y."/>
            <person name="Le M."/>
            <person name="Wang Q."/>
            <person name="Wei S."/>
            <person name="Zheng Y."/>
            <person name="Lin W."/>
            <person name="Duan Y."/>
            <person name="Cao H."/>
            <person name="Xiong S."/>
            <person name="Wang X."/>
            <person name="Wei L."/>
            <person name="Li C."/>
            <person name="Ma Q."/>
            <person name="Ju M."/>
            <person name="Zhao R."/>
            <person name="Li G."/>
            <person name="Mu C."/>
            <person name="Tian Q."/>
            <person name="Mei H."/>
            <person name="Zhang T."/>
            <person name="Gao T."/>
            <person name="Zhang H."/>
        </authorList>
    </citation>
    <scope>NUCLEOTIDE SEQUENCE</scope>
    <source>
        <strain evidence="10">G02</strain>
    </source>
</reference>
<feature type="transmembrane region" description="Helical" evidence="9">
    <location>
        <begin position="16"/>
        <end position="34"/>
    </location>
</feature>
<keyword evidence="3" id="KW-0813">Transport</keyword>
<dbReference type="AlphaFoldDB" id="A0AAW2KE35"/>
<organism evidence="10">
    <name type="scientific">Sesamum radiatum</name>
    <name type="common">Black benniseed</name>
    <dbReference type="NCBI Taxonomy" id="300843"/>
    <lineage>
        <taxon>Eukaryota</taxon>
        <taxon>Viridiplantae</taxon>
        <taxon>Streptophyta</taxon>
        <taxon>Embryophyta</taxon>
        <taxon>Tracheophyta</taxon>
        <taxon>Spermatophyta</taxon>
        <taxon>Magnoliopsida</taxon>
        <taxon>eudicotyledons</taxon>
        <taxon>Gunneridae</taxon>
        <taxon>Pentapetalae</taxon>
        <taxon>asterids</taxon>
        <taxon>lamiids</taxon>
        <taxon>Lamiales</taxon>
        <taxon>Pedaliaceae</taxon>
        <taxon>Sesamum</taxon>
    </lineage>
</organism>
<dbReference type="InterPro" id="IPR004813">
    <property type="entry name" value="OPT"/>
</dbReference>
<evidence type="ECO:0000256" key="8">
    <source>
        <dbReference type="ARBA" id="ARBA00023136"/>
    </source>
</evidence>
<evidence type="ECO:0000256" key="6">
    <source>
        <dbReference type="ARBA" id="ARBA00022927"/>
    </source>
</evidence>
<proteinExistence type="inferred from homology"/>